<name>A0A0V0GFZ2_SOLCH</name>
<reference evidence="1" key="1">
    <citation type="submission" date="2015-12" db="EMBL/GenBank/DDBJ databases">
        <title>Gene expression during late stages of embryo sac development: a critical building block for successful pollen-pistil interactions.</title>
        <authorList>
            <person name="Liu Y."/>
            <person name="Joly V."/>
            <person name="Sabar M."/>
            <person name="Matton D.P."/>
        </authorList>
    </citation>
    <scope>NUCLEOTIDE SEQUENCE</scope>
</reference>
<evidence type="ECO:0000313" key="1">
    <source>
        <dbReference type="EMBL" id="JAP06842.1"/>
    </source>
</evidence>
<feature type="non-terminal residue" evidence="1">
    <location>
        <position position="1"/>
    </location>
</feature>
<accession>A0A0V0GFZ2</accession>
<sequence>FICVHCFFFGSFREKIAFNTDSSISTICLAVGSSISIFFIFDQLQFLNLIVFLRYRFLERSNLLH</sequence>
<dbReference type="EMBL" id="GEDG01040147">
    <property type="protein sequence ID" value="JAP06842.1"/>
    <property type="molecule type" value="Transcribed_RNA"/>
</dbReference>
<dbReference type="AlphaFoldDB" id="A0A0V0GFZ2"/>
<organism evidence="1">
    <name type="scientific">Solanum chacoense</name>
    <name type="common">Chaco potato</name>
    <dbReference type="NCBI Taxonomy" id="4108"/>
    <lineage>
        <taxon>Eukaryota</taxon>
        <taxon>Viridiplantae</taxon>
        <taxon>Streptophyta</taxon>
        <taxon>Embryophyta</taxon>
        <taxon>Tracheophyta</taxon>
        <taxon>Spermatophyta</taxon>
        <taxon>Magnoliopsida</taxon>
        <taxon>eudicotyledons</taxon>
        <taxon>Gunneridae</taxon>
        <taxon>Pentapetalae</taxon>
        <taxon>asterids</taxon>
        <taxon>lamiids</taxon>
        <taxon>Solanales</taxon>
        <taxon>Solanaceae</taxon>
        <taxon>Solanoideae</taxon>
        <taxon>Solaneae</taxon>
        <taxon>Solanum</taxon>
    </lineage>
</organism>
<protein>
    <submittedName>
        <fullName evidence="1">Putative ovule protein</fullName>
    </submittedName>
</protein>
<proteinExistence type="predicted"/>